<dbReference type="Proteomes" id="UP001444071">
    <property type="component" value="Unassembled WGS sequence"/>
</dbReference>
<accession>A0ABV0VQB8</accession>
<name>A0ABV0VQB8_9TELE</name>
<proteinExistence type="predicted"/>
<reference evidence="1 2" key="1">
    <citation type="submission" date="2021-06" db="EMBL/GenBank/DDBJ databases">
        <authorList>
            <person name="Palmer J.M."/>
        </authorList>
    </citation>
    <scope>NUCLEOTIDE SEQUENCE [LARGE SCALE GENOMIC DNA]</scope>
    <source>
        <strain evidence="1 2">XR_2019</strain>
        <tissue evidence="1">Muscle</tissue>
    </source>
</reference>
<evidence type="ECO:0000313" key="2">
    <source>
        <dbReference type="Proteomes" id="UP001444071"/>
    </source>
</evidence>
<protein>
    <submittedName>
        <fullName evidence="1">Uncharacterized protein</fullName>
    </submittedName>
</protein>
<sequence length="67" mass="7480">MSSLRMSWDSKANIVINGRAASGSDSSRGRERLWYRTTHWDQNTSAEINTGVTWGKELNGLCCSSEN</sequence>
<organism evidence="1 2">
    <name type="scientific">Xenotaenia resolanae</name>
    <dbReference type="NCBI Taxonomy" id="208358"/>
    <lineage>
        <taxon>Eukaryota</taxon>
        <taxon>Metazoa</taxon>
        <taxon>Chordata</taxon>
        <taxon>Craniata</taxon>
        <taxon>Vertebrata</taxon>
        <taxon>Euteleostomi</taxon>
        <taxon>Actinopterygii</taxon>
        <taxon>Neopterygii</taxon>
        <taxon>Teleostei</taxon>
        <taxon>Neoteleostei</taxon>
        <taxon>Acanthomorphata</taxon>
        <taxon>Ovalentaria</taxon>
        <taxon>Atherinomorphae</taxon>
        <taxon>Cyprinodontiformes</taxon>
        <taxon>Goodeidae</taxon>
        <taxon>Xenotaenia</taxon>
    </lineage>
</organism>
<gene>
    <name evidence="1" type="ORF">XENORESO_011607</name>
</gene>
<dbReference type="EMBL" id="JAHRIM010003590">
    <property type="protein sequence ID" value="MEQ2259425.1"/>
    <property type="molecule type" value="Genomic_DNA"/>
</dbReference>
<comment type="caution">
    <text evidence="1">The sequence shown here is derived from an EMBL/GenBank/DDBJ whole genome shotgun (WGS) entry which is preliminary data.</text>
</comment>
<keyword evidence="2" id="KW-1185">Reference proteome</keyword>
<evidence type="ECO:0000313" key="1">
    <source>
        <dbReference type="EMBL" id="MEQ2259425.1"/>
    </source>
</evidence>